<evidence type="ECO:0000256" key="5">
    <source>
        <dbReference type="ARBA" id="ARBA00020260"/>
    </source>
</evidence>
<comment type="similarity">
    <text evidence="4">Belongs to the DASH complex DAD2 family.</text>
</comment>
<reference evidence="19 20" key="1">
    <citation type="submission" date="2014-04" db="EMBL/GenBank/DDBJ databases">
        <authorList>
            <consortium name="DOE Joint Genome Institute"/>
            <person name="Kuo A."/>
            <person name="Tarkka M."/>
            <person name="Buscot F."/>
            <person name="Kohler A."/>
            <person name="Nagy L.G."/>
            <person name="Floudas D."/>
            <person name="Copeland A."/>
            <person name="Barry K.W."/>
            <person name="Cichocki N."/>
            <person name="Veneault-Fourrey C."/>
            <person name="LaButti K."/>
            <person name="Lindquist E.A."/>
            <person name="Lipzen A."/>
            <person name="Lundell T."/>
            <person name="Morin E."/>
            <person name="Murat C."/>
            <person name="Sun H."/>
            <person name="Tunlid A."/>
            <person name="Henrissat B."/>
            <person name="Grigoriev I.V."/>
            <person name="Hibbett D.S."/>
            <person name="Martin F."/>
            <person name="Nordberg H.P."/>
            <person name="Cantor M.N."/>
            <person name="Hua S.X."/>
        </authorList>
    </citation>
    <scope>NUCLEOTIDE SEQUENCE [LARGE SCALE GENOMIC DNA]</scope>
    <source>
        <strain evidence="19 20">F 1598</strain>
    </source>
</reference>
<dbReference type="OrthoDB" id="3230169at2759"/>
<dbReference type="PANTHER" id="PTHR28036:SF1">
    <property type="entry name" value="DASH COMPLEX SUBUNIT DAD2"/>
    <property type="match status" value="1"/>
</dbReference>
<keyword evidence="13" id="KW-0206">Cytoskeleton</keyword>
<keyword evidence="15" id="KW-0131">Cell cycle</keyword>
<gene>
    <name evidence="19" type="ORF">PILCRDRAFT_823913</name>
</gene>
<dbReference type="InParanoid" id="A0A0C3F2N3"/>
<keyword evidence="11" id="KW-0159">Chromosome partition</keyword>
<dbReference type="GO" id="GO:1990023">
    <property type="term" value="C:mitotic spindle midzone"/>
    <property type="evidence" value="ECO:0007669"/>
    <property type="project" value="TreeGrafter"/>
</dbReference>
<keyword evidence="7" id="KW-0963">Cytoplasm</keyword>
<keyword evidence="12" id="KW-0995">Kinetochore</keyword>
<evidence type="ECO:0000256" key="15">
    <source>
        <dbReference type="ARBA" id="ARBA00023306"/>
    </source>
</evidence>
<comment type="subcellular location">
    <subcellularLocation>
        <location evidence="3">Chromosome</location>
        <location evidence="3">Centromere</location>
        <location evidence="3">Kinetochore</location>
    </subcellularLocation>
    <subcellularLocation>
        <location evidence="2">Cytoplasm</location>
        <location evidence="2">Cytoskeleton</location>
        <location evidence="2">Spindle</location>
    </subcellularLocation>
    <subcellularLocation>
        <location evidence="1">Nucleus</location>
    </subcellularLocation>
</comment>
<feature type="region of interest" description="Disordered" evidence="18">
    <location>
        <begin position="93"/>
        <end position="129"/>
    </location>
</feature>
<dbReference type="AlphaFoldDB" id="A0A0C3F2N3"/>
<proteinExistence type="inferred from homology"/>
<evidence type="ECO:0000256" key="12">
    <source>
        <dbReference type="ARBA" id="ARBA00022838"/>
    </source>
</evidence>
<dbReference type="Proteomes" id="UP000054166">
    <property type="component" value="Unassembled WGS sequence"/>
</dbReference>
<evidence type="ECO:0000256" key="11">
    <source>
        <dbReference type="ARBA" id="ARBA00022829"/>
    </source>
</evidence>
<keyword evidence="10" id="KW-0498">Mitosis</keyword>
<dbReference type="GO" id="GO:0044732">
    <property type="term" value="C:mitotic spindle pole body"/>
    <property type="evidence" value="ECO:0007669"/>
    <property type="project" value="TreeGrafter"/>
</dbReference>
<keyword evidence="8" id="KW-0132">Cell division</keyword>
<accession>A0A0C3F2N3</accession>
<sequence length="129" mass="13974">MRQSVAPTRASHAASSINSQPPNPAALARLQEKKKEFEAVAALEKASATFVKRIEGLGDDCDVMADAGFVHGQVLEQWPNMFRILSLFLANKDRPNESQDNGRHSSSAGDGSCLVRIPIDELQTSKPVT</sequence>
<protein>
    <recommendedName>
        <fullName evidence="5">DASH complex subunit DAD2</fullName>
    </recommendedName>
    <alternativeName>
        <fullName evidence="17">Outer kinetochore protein DAD2</fullName>
    </alternativeName>
</protein>
<evidence type="ECO:0000256" key="18">
    <source>
        <dbReference type="SAM" id="MobiDB-lite"/>
    </source>
</evidence>
<name>A0A0C3F2N3_PILCF</name>
<evidence type="ECO:0000256" key="10">
    <source>
        <dbReference type="ARBA" id="ARBA00022776"/>
    </source>
</evidence>
<dbReference type="GO" id="GO:0000278">
    <property type="term" value="P:mitotic cell cycle"/>
    <property type="evidence" value="ECO:0007669"/>
    <property type="project" value="InterPro"/>
</dbReference>
<dbReference type="HOGENOM" id="CLU_138063_4_0_1"/>
<keyword evidence="20" id="KW-1185">Reference proteome</keyword>
<evidence type="ECO:0000256" key="16">
    <source>
        <dbReference type="ARBA" id="ARBA00023328"/>
    </source>
</evidence>
<evidence type="ECO:0000256" key="13">
    <source>
        <dbReference type="ARBA" id="ARBA00023212"/>
    </source>
</evidence>
<dbReference type="EMBL" id="KN833012">
    <property type="protein sequence ID" value="KIM79060.1"/>
    <property type="molecule type" value="Genomic_DNA"/>
</dbReference>
<dbReference type="GO" id="GO:0008608">
    <property type="term" value="P:attachment of spindle microtubules to kinetochore"/>
    <property type="evidence" value="ECO:0007669"/>
    <property type="project" value="TreeGrafter"/>
</dbReference>
<feature type="region of interest" description="Disordered" evidence="18">
    <location>
        <begin position="1"/>
        <end position="24"/>
    </location>
</feature>
<evidence type="ECO:0000256" key="2">
    <source>
        <dbReference type="ARBA" id="ARBA00004186"/>
    </source>
</evidence>
<evidence type="ECO:0000256" key="1">
    <source>
        <dbReference type="ARBA" id="ARBA00004123"/>
    </source>
</evidence>
<reference evidence="20" key="2">
    <citation type="submission" date="2015-01" db="EMBL/GenBank/DDBJ databases">
        <title>Evolutionary Origins and Diversification of the Mycorrhizal Mutualists.</title>
        <authorList>
            <consortium name="DOE Joint Genome Institute"/>
            <consortium name="Mycorrhizal Genomics Consortium"/>
            <person name="Kohler A."/>
            <person name="Kuo A."/>
            <person name="Nagy L.G."/>
            <person name="Floudas D."/>
            <person name="Copeland A."/>
            <person name="Barry K.W."/>
            <person name="Cichocki N."/>
            <person name="Veneault-Fourrey C."/>
            <person name="LaButti K."/>
            <person name="Lindquist E.A."/>
            <person name="Lipzen A."/>
            <person name="Lundell T."/>
            <person name="Morin E."/>
            <person name="Murat C."/>
            <person name="Riley R."/>
            <person name="Ohm R."/>
            <person name="Sun H."/>
            <person name="Tunlid A."/>
            <person name="Henrissat B."/>
            <person name="Grigoriev I.V."/>
            <person name="Hibbett D.S."/>
            <person name="Martin F."/>
        </authorList>
    </citation>
    <scope>NUCLEOTIDE SEQUENCE [LARGE SCALE GENOMIC DNA]</scope>
    <source>
        <strain evidence="20">F 1598</strain>
    </source>
</reference>
<evidence type="ECO:0000256" key="7">
    <source>
        <dbReference type="ARBA" id="ARBA00022490"/>
    </source>
</evidence>
<evidence type="ECO:0000256" key="9">
    <source>
        <dbReference type="ARBA" id="ARBA00022701"/>
    </source>
</evidence>
<keyword evidence="9" id="KW-0493">Microtubule</keyword>
<evidence type="ECO:0000313" key="20">
    <source>
        <dbReference type="Proteomes" id="UP000054166"/>
    </source>
</evidence>
<dbReference type="GO" id="GO:0051301">
    <property type="term" value="P:cell division"/>
    <property type="evidence" value="ECO:0007669"/>
    <property type="project" value="UniProtKB-KW"/>
</dbReference>
<keyword evidence="14" id="KW-0539">Nucleus</keyword>
<dbReference type="GO" id="GO:0042729">
    <property type="term" value="C:DASH complex"/>
    <property type="evidence" value="ECO:0007669"/>
    <property type="project" value="InterPro"/>
</dbReference>
<evidence type="ECO:0000256" key="6">
    <source>
        <dbReference type="ARBA" id="ARBA00022454"/>
    </source>
</evidence>
<dbReference type="GO" id="GO:0005874">
    <property type="term" value="C:microtubule"/>
    <property type="evidence" value="ECO:0007669"/>
    <property type="project" value="UniProtKB-KW"/>
</dbReference>
<dbReference type="PANTHER" id="PTHR28036">
    <property type="entry name" value="DASH COMPLEX SUBUNIT DAD2"/>
    <property type="match status" value="1"/>
</dbReference>
<evidence type="ECO:0000313" key="19">
    <source>
        <dbReference type="EMBL" id="KIM79060.1"/>
    </source>
</evidence>
<organism evidence="19 20">
    <name type="scientific">Piloderma croceum (strain F 1598)</name>
    <dbReference type="NCBI Taxonomy" id="765440"/>
    <lineage>
        <taxon>Eukaryota</taxon>
        <taxon>Fungi</taxon>
        <taxon>Dikarya</taxon>
        <taxon>Basidiomycota</taxon>
        <taxon>Agaricomycotina</taxon>
        <taxon>Agaricomycetes</taxon>
        <taxon>Agaricomycetidae</taxon>
        <taxon>Atheliales</taxon>
        <taxon>Atheliaceae</taxon>
        <taxon>Piloderma</taxon>
    </lineage>
</organism>
<keyword evidence="6" id="KW-0158">Chromosome</keyword>
<evidence type="ECO:0000256" key="14">
    <source>
        <dbReference type="ARBA" id="ARBA00023242"/>
    </source>
</evidence>
<dbReference type="Pfam" id="PF08654">
    <property type="entry name" value="DASH_Dad2"/>
    <property type="match status" value="1"/>
</dbReference>
<evidence type="ECO:0000256" key="3">
    <source>
        <dbReference type="ARBA" id="ARBA00004629"/>
    </source>
</evidence>
<evidence type="ECO:0000256" key="17">
    <source>
        <dbReference type="ARBA" id="ARBA00030568"/>
    </source>
</evidence>
<feature type="compositionally biased region" description="Basic and acidic residues" evidence="18">
    <location>
        <begin position="93"/>
        <end position="103"/>
    </location>
</feature>
<evidence type="ECO:0000256" key="8">
    <source>
        <dbReference type="ARBA" id="ARBA00022618"/>
    </source>
</evidence>
<dbReference type="InterPro" id="IPR013963">
    <property type="entry name" value="DASH_Dad2"/>
</dbReference>
<keyword evidence="16" id="KW-0137">Centromere</keyword>
<evidence type="ECO:0000256" key="4">
    <source>
        <dbReference type="ARBA" id="ARBA00005501"/>
    </source>
</evidence>